<feature type="region of interest" description="Disordered" evidence="1">
    <location>
        <begin position="918"/>
        <end position="957"/>
    </location>
</feature>
<feature type="domain" description="DH" evidence="2">
    <location>
        <begin position="279"/>
        <end position="463"/>
    </location>
</feature>
<dbReference type="InterPro" id="IPR035899">
    <property type="entry name" value="DBL_dom_sf"/>
</dbReference>
<feature type="compositionally biased region" description="Polar residues" evidence="1">
    <location>
        <begin position="89"/>
        <end position="104"/>
    </location>
</feature>
<dbReference type="EMBL" id="GITU01006969">
    <property type="protein sequence ID" value="MBC1175672.1"/>
    <property type="molecule type" value="Transcribed_RNA"/>
</dbReference>
<dbReference type="SUPFAM" id="SSF50729">
    <property type="entry name" value="PH domain-like"/>
    <property type="match status" value="1"/>
</dbReference>
<dbReference type="GO" id="GO:0005085">
    <property type="term" value="F:guanyl-nucleotide exchange factor activity"/>
    <property type="evidence" value="ECO:0007669"/>
    <property type="project" value="InterPro"/>
</dbReference>
<dbReference type="PROSITE" id="PS50106">
    <property type="entry name" value="PDZ"/>
    <property type="match status" value="1"/>
</dbReference>
<keyword evidence="6" id="KW-1185">Reference proteome</keyword>
<feature type="compositionally biased region" description="Polar residues" evidence="1">
    <location>
        <begin position="212"/>
        <end position="234"/>
    </location>
</feature>
<evidence type="ECO:0000259" key="2">
    <source>
        <dbReference type="PROSITE" id="PS50010"/>
    </source>
</evidence>
<dbReference type="SUPFAM" id="SSF48065">
    <property type="entry name" value="DBL homology domain (DH-domain)"/>
    <property type="match status" value="1"/>
</dbReference>
<dbReference type="EMBL" id="AJWK01002414">
    <property type="status" value="NOT_ANNOTATED_CDS"/>
    <property type="molecule type" value="Genomic_DNA"/>
</dbReference>
<reference evidence="5" key="3">
    <citation type="submission" date="2020-05" db="UniProtKB">
        <authorList>
            <consortium name="EnsemblMetazoa"/>
        </authorList>
    </citation>
    <scope>IDENTIFICATION</scope>
    <source>
        <strain evidence="5">Jacobina</strain>
    </source>
</reference>
<dbReference type="EMBL" id="AJWK01002415">
    <property type="status" value="NOT_ANNOTATED_CDS"/>
    <property type="molecule type" value="Genomic_DNA"/>
</dbReference>
<dbReference type="SMART" id="SM00228">
    <property type="entry name" value="PDZ"/>
    <property type="match status" value="1"/>
</dbReference>
<dbReference type="GO" id="GO:0005634">
    <property type="term" value="C:nucleus"/>
    <property type="evidence" value="ECO:0007669"/>
    <property type="project" value="TreeGrafter"/>
</dbReference>
<feature type="compositionally biased region" description="Low complexity" evidence="1">
    <location>
        <begin position="196"/>
        <end position="207"/>
    </location>
</feature>
<dbReference type="Pfam" id="PF00595">
    <property type="entry name" value="PDZ"/>
    <property type="match status" value="1"/>
</dbReference>
<protein>
    <submittedName>
        <fullName evidence="4">Putative guanine nucleotide exchange factor</fullName>
    </submittedName>
</protein>
<dbReference type="Gene3D" id="2.30.42.10">
    <property type="match status" value="1"/>
</dbReference>
<organism evidence="5 6">
    <name type="scientific">Lutzomyia longipalpis</name>
    <name type="common">Sand fly</name>
    <dbReference type="NCBI Taxonomy" id="7200"/>
    <lineage>
        <taxon>Eukaryota</taxon>
        <taxon>Metazoa</taxon>
        <taxon>Ecdysozoa</taxon>
        <taxon>Arthropoda</taxon>
        <taxon>Hexapoda</taxon>
        <taxon>Insecta</taxon>
        <taxon>Pterygota</taxon>
        <taxon>Neoptera</taxon>
        <taxon>Endopterygota</taxon>
        <taxon>Diptera</taxon>
        <taxon>Nematocera</taxon>
        <taxon>Psychodoidea</taxon>
        <taxon>Psychodidae</taxon>
        <taxon>Lutzomyia</taxon>
        <taxon>Lutzomyia</taxon>
    </lineage>
</organism>
<feature type="region of interest" description="Disordered" evidence="1">
    <location>
        <begin position="84"/>
        <end position="104"/>
    </location>
</feature>
<feature type="compositionally biased region" description="Low complexity" evidence="1">
    <location>
        <begin position="1004"/>
        <end position="1013"/>
    </location>
</feature>
<dbReference type="VEuPathDB" id="VectorBase:LLOJ000610"/>
<accession>A0A1B0C9I8</accession>
<reference evidence="4" key="2">
    <citation type="journal article" date="2020" name="BMC">
        <title>Leishmania infection induces a limited differential gene expression in the sand fly midgut.</title>
        <authorList>
            <person name="Coutinho-Abreu I.V."/>
            <person name="Serafim T.D."/>
            <person name="Meneses C."/>
            <person name="Kamhawi S."/>
            <person name="Oliveira F."/>
            <person name="Valenzuela J.G."/>
        </authorList>
    </citation>
    <scope>NUCLEOTIDE SEQUENCE</scope>
    <source>
        <strain evidence="4">Jacobina</strain>
        <tissue evidence="4">Midgut</tissue>
    </source>
</reference>
<dbReference type="Gene3D" id="2.30.29.30">
    <property type="entry name" value="Pleckstrin-homology domain (PH domain)/Phosphotyrosine-binding domain (PTB)"/>
    <property type="match status" value="1"/>
</dbReference>
<dbReference type="InterPro" id="IPR011993">
    <property type="entry name" value="PH-like_dom_sf"/>
</dbReference>
<evidence type="ECO:0000313" key="6">
    <source>
        <dbReference type="Proteomes" id="UP000092461"/>
    </source>
</evidence>
<feature type="domain" description="PDZ" evidence="3">
    <location>
        <begin position="107"/>
        <end position="186"/>
    </location>
</feature>
<evidence type="ECO:0000313" key="4">
    <source>
        <dbReference type="EMBL" id="MBC1175672.1"/>
    </source>
</evidence>
<dbReference type="PANTHER" id="PTHR46848">
    <property type="entry name" value="REGULATOR OF G-PROTEIN SIGNALING 3"/>
    <property type="match status" value="1"/>
</dbReference>
<dbReference type="Pfam" id="PF00621">
    <property type="entry name" value="RhoGEF"/>
    <property type="match status" value="1"/>
</dbReference>
<dbReference type="InterPro" id="IPR001478">
    <property type="entry name" value="PDZ"/>
</dbReference>
<evidence type="ECO:0000313" key="5">
    <source>
        <dbReference type="EnsemblMetazoa" id="LLOJ000610-PA"/>
    </source>
</evidence>
<dbReference type="SMART" id="SM00325">
    <property type="entry name" value="RhoGEF"/>
    <property type="match status" value="1"/>
</dbReference>
<reference evidence="6" key="1">
    <citation type="submission" date="2012-05" db="EMBL/GenBank/DDBJ databases">
        <title>Whole Genome Assembly of Lutzomyia longipalpis.</title>
        <authorList>
            <person name="Richards S."/>
            <person name="Qu C."/>
            <person name="Dillon R."/>
            <person name="Worley K."/>
            <person name="Scherer S."/>
            <person name="Batterton M."/>
            <person name="Taylor A."/>
            <person name="Hawes A."/>
            <person name="Hernandez B."/>
            <person name="Kovar C."/>
            <person name="Mandapat C."/>
            <person name="Pham C."/>
            <person name="Qu C."/>
            <person name="Jing C."/>
            <person name="Bess C."/>
            <person name="Bandaranaike D."/>
            <person name="Ngo D."/>
            <person name="Ongeri F."/>
            <person name="Arias F."/>
            <person name="Lara F."/>
            <person name="Weissenberger G."/>
            <person name="Kamau G."/>
            <person name="Han H."/>
            <person name="Shen H."/>
            <person name="Dinh H."/>
            <person name="Khalil I."/>
            <person name="Jones J."/>
            <person name="Shafer J."/>
            <person name="Jayaseelan J."/>
            <person name="Quiroz J."/>
            <person name="Blankenburg K."/>
            <person name="Nguyen L."/>
            <person name="Jackson L."/>
            <person name="Francisco L."/>
            <person name="Tang L.-Y."/>
            <person name="Pu L.-L."/>
            <person name="Perales L."/>
            <person name="Lorensuhewa L."/>
            <person name="Munidasa M."/>
            <person name="Coyle M."/>
            <person name="Taylor M."/>
            <person name="Puazo M."/>
            <person name="Firestine M."/>
            <person name="Scheel M."/>
            <person name="Javaid M."/>
            <person name="Wang M."/>
            <person name="Li M."/>
            <person name="Tabassum N."/>
            <person name="Saada N."/>
            <person name="Osuji N."/>
            <person name="Aqrawi P."/>
            <person name="Fu Q."/>
            <person name="Thornton R."/>
            <person name="Raj R."/>
            <person name="Goodspeed R."/>
            <person name="Mata R."/>
            <person name="Najjar R."/>
            <person name="Gubbala S."/>
            <person name="Lee S."/>
            <person name="Denson S."/>
            <person name="Patil S."/>
            <person name="Macmil S."/>
            <person name="Qi S."/>
            <person name="Matskevitch T."/>
            <person name="Palculict T."/>
            <person name="Mathew T."/>
            <person name="Vee V."/>
            <person name="Velamala V."/>
            <person name="Korchina V."/>
            <person name="Cai W."/>
            <person name="Liu W."/>
            <person name="Dai W."/>
            <person name="Zou X."/>
            <person name="Zhu Y."/>
            <person name="Zhang Y."/>
            <person name="Wu Y.-Q."/>
            <person name="Xin Y."/>
            <person name="Nazarath L."/>
            <person name="Kovar C."/>
            <person name="Han Y."/>
            <person name="Muzny D."/>
            <person name="Gibbs R."/>
        </authorList>
    </citation>
    <scope>NUCLEOTIDE SEQUENCE [LARGE SCALE GENOMIC DNA]</scope>
    <source>
        <strain evidence="6">Jacobina</strain>
    </source>
</reference>
<dbReference type="PROSITE" id="PS50010">
    <property type="entry name" value="DH_2"/>
    <property type="match status" value="1"/>
</dbReference>
<dbReference type="SUPFAM" id="SSF50156">
    <property type="entry name" value="PDZ domain-like"/>
    <property type="match status" value="1"/>
</dbReference>
<evidence type="ECO:0000259" key="3">
    <source>
        <dbReference type="PROSITE" id="PS50106"/>
    </source>
</evidence>
<dbReference type="EnsemblMetazoa" id="LLOJ000610-RA">
    <property type="protein sequence ID" value="LLOJ000610-PA"/>
    <property type="gene ID" value="LLOJ000610"/>
</dbReference>
<dbReference type="InterPro" id="IPR000219">
    <property type="entry name" value="DH_dom"/>
</dbReference>
<dbReference type="Proteomes" id="UP000092461">
    <property type="component" value="Unassembled WGS sequence"/>
</dbReference>
<feature type="compositionally biased region" description="Acidic residues" evidence="1">
    <location>
        <begin position="932"/>
        <end position="945"/>
    </location>
</feature>
<dbReference type="InterPro" id="IPR036034">
    <property type="entry name" value="PDZ_sf"/>
</dbReference>
<proteinExistence type="predicted"/>
<dbReference type="AlphaFoldDB" id="A0A1B0C9I8"/>
<feature type="region of interest" description="Disordered" evidence="1">
    <location>
        <begin position="188"/>
        <end position="234"/>
    </location>
</feature>
<dbReference type="GO" id="GO:0005886">
    <property type="term" value="C:plasma membrane"/>
    <property type="evidence" value="ECO:0007669"/>
    <property type="project" value="TreeGrafter"/>
</dbReference>
<evidence type="ECO:0000256" key="1">
    <source>
        <dbReference type="SAM" id="MobiDB-lite"/>
    </source>
</evidence>
<dbReference type="Gene3D" id="1.20.900.10">
    <property type="entry name" value="Dbl homology (DH) domain"/>
    <property type="match status" value="1"/>
</dbReference>
<dbReference type="PANTHER" id="PTHR46848:SF1">
    <property type="entry name" value="REGULATOR OF G-PROTEIN SIGNALING 3"/>
    <property type="match status" value="1"/>
</dbReference>
<sequence length="1013" mass="112512">MKKQYYVGKCRAINGSYKLQSQSCLTNPVSAVVMGETPSRVWTKGCGCDHGSHSTIAFSKKALHQRDADENLFLRFLELDPPGDATVANRRQSTTKPSNGRTPFTITKKLTRTGESRGFGFSIVWTHPPRVEKVESGQCAERAGIWPGDYVIFVDKHNVVTMPEVDILNLIRSQGNSLTLEIFRRPAQQQRGNVATHTTPSTSHQTPVHVHSQASDTPSHHQNGPQLQRLSSGTQLAGTRSSIACSNASISAETTKRRLHLPQVTFSKESILPQSGDDQRRRYLYQLISREQHFVNALQFGMQRFTSPLRERKDLISPSDHRTLFQNIDELQRISEDILEQLVQDDMEPQAVNYASRVYMSKTTAICVAYKKYCNGLKRADCVLVNKSRHANSEFVKFITEPQVPRKRPDLTSFIHRPLQHFREVLKLIQVTTSHCRLDTEEYRNFSQVVLELQAAYREITVGGGLMEPLGEGKPLLTLQDLESRLVFTRCKPFVLASPGRTVGGDLSRVEGRSVKPYWTLLFSDILLFAKVSRDRVLFITEEPLPLVNITDSCFNIRKKSTEFRITIDPLGKTAESPTAHYEAFILRAPSPELKAVWQKVFFRDKCKFLVNAALGSTPLSSPLDSPDVMQSLIPLSSDIGAATTSMASIKLSSVDSLAVKSSQQQVRPSRIAASSCTSMYPKSSLVCSTIRPEATPATTSSISLSAIPEIVSEMTDLGTTGQERGLSKSYHEATGGEKGTYFTQNRGPKLKNFSMSSVGRSFIDESSSLVPDSVIQTPETPSANISPSSSNQFSETFSNYDFNLLPSTACAKYSPERHSSKRTESSCAGSWDLLELDLDFHQVNLDTSFGGDVEECVFFGDDPFGEPEITSLDASRQLEEFIDEKCRQMNKSGTPRGGALHLAQWMKGQLDQAISKHESERTALLSQSEPTESEPEDETIEEWTSEQVRKRSRELQLIDPTGRCHVSKIDSNALRSKDSINGGATRVDDLSGASEVEDESKSASRSTTSDSQ</sequence>
<name>A0A1B0C9I8_LUTLO</name>
<dbReference type="VEuPathDB" id="VectorBase:LLONM1_004297"/>
<feature type="compositionally biased region" description="Basic and acidic residues" evidence="1">
    <location>
        <begin position="948"/>
        <end position="957"/>
    </location>
</feature>
<feature type="region of interest" description="Disordered" evidence="1">
    <location>
        <begin position="970"/>
        <end position="1013"/>
    </location>
</feature>